<reference evidence="2 3" key="1">
    <citation type="journal article" date="2023" name="Plants (Basel)">
        <title>Bridging the Gap: Combining Genomics and Transcriptomics Approaches to Understand Stylosanthes scabra, an Orphan Legume from the Brazilian Caatinga.</title>
        <authorList>
            <person name="Ferreira-Neto J.R.C."/>
            <person name="da Silva M.D."/>
            <person name="Binneck E."/>
            <person name="de Melo N.F."/>
            <person name="da Silva R.H."/>
            <person name="de Melo A.L.T.M."/>
            <person name="Pandolfi V."/>
            <person name="Bustamante F.O."/>
            <person name="Brasileiro-Vidal A.C."/>
            <person name="Benko-Iseppon A.M."/>
        </authorList>
    </citation>
    <scope>NUCLEOTIDE SEQUENCE [LARGE SCALE GENOMIC DNA]</scope>
    <source>
        <tissue evidence="2">Leaves</tissue>
    </source>
</reference>
<organism evidence="2 3">
    <name type="scientific">Stylosanthes scabra</name>
    <dbReference type="NCBI Taxonomy" id="79078"/>
    <lineage>
        <taxon>Eukaryota</taxon>
        <taxon>Viridiplantae</taxon>
        <taxon>Streptophyta</taxon>
        <taxon>Embryophyta</taxon>
        <taxon>Tracheophyta</taxon>
        <taxon>Spermatophyta</taxon>
        <taxon>Magnoliopsida</taxon>
        <taxon>eudicotyledons</taxon>
        <taxon>Gunneridae</taxon>
        <taxon>Pentapetalae</taxon>
        <taxon>rosids</taxon>
        <taxon>fabids</taxon>
        <taxon>Fabales</taxon>
        <taxon>Fabaceae</taxon>
        <taxon>Papilionoideae</taxon>
        <taxon>50 kb inversion clade</taxon>
        <taxon>dalbergioids sensu lato</taxon>
        <taxon>Dalbergieae</taxon>
        <taxon>Pterocarpus clade</taxon>
        <taxon>Stylosanthes</taxon>
    </lineage>
</organism>
<evidence type="ECO:0000313" key="2">
    <source>
        <dbReference type="EMBL" id="MED6167281.1"/>
    </source>
</evidence>
<name>A0ABU6V0Z3_9FABA</name>
<feature type="compositionally biased region" description="Polar residues" evidence="1">
    <location>
        <begin position="213"/>
        <end position="224"/>
    </location>
</feature>
<dbReference type="Proteomes" id="UP001341840">
    <property type="component" value="Unassembled WGS sequence"/>
</dbReference>
<proteinExistence type="predicted"/>
<feature type="region of interest" description="Disordered" evidence="1">
    <location>
        <begin position="189"/>
        <end position="224"/>
    </location>
</feature>
<gene>
    <name evidence="2" type="ORF">PIB30_001178</name>
</gene>
<evidence type="ECO:0000256" key="1">
    <source>
        <dbReference type="SAM" id="MobiDB-lite"/>
    </source>
</evidence>
<keyword evidence="3" id="KW-1185">Reference proteome</keyword>
<accession>A0ABU6V0Z3</accession>
<dbReference type="EMBL" id="JASCZI010151037">
    <property type="protein sequence ID" value="MED6167281.1"/>
    <property type="molecule type" value="Genomic_DNA"/>
</dbReference>
<sequence>MDQATKIDCGLGKELVHLAYNLEVIEPLSETQSGLNLIASPICNGPLSDEVDSFGDKVEVVEESTDLRRKAILEALANDGLGVEHSESDQSCLFPPGFGLCIGGHVHKDIVNEGCGFVNVGSNQEQNSGVHMTDTNESEEISPPFFSLVKEARSVIRVCEDGGICFKDNEKVLIEQKLVDIEEKTVSKYDLRPRQRSKVESGSQATKKKGDLTRTTSGVPTSPK</sequence>
<evidence type="ECO:0000313" key="3">
    <source>
        <dbReference type="Proteomes" id="UP001341840"/>
    </source>
</evidence>
<protein>
    <submittedName>
        <fullName evidence="2">Uncharacterized protein</fullName>
    </submittedName>
</protein>
<feature type="compositionally biased region" description="Basic and acidic residues" evidence="1">
    <location>
        <begin position="189"/>
        <end position="199"/>
    </location>
</feature>
<comment type="caution">
    <text evidence="2">The sequence shown here is derived from an EMBL/GenBank/DDBJ whole genome shotgun (WGS) entry which is preliminary data.</text>
</comment>